<dbReference type="EMBL" id="CZQE01000161">
    <property type="protein sequence ID" value="CUS44597.1"/>
    <property type="molecule type" value="Genomic_DNA"/>
</dbReference>
<dbReference type="PROSITE" id="PS51257">
    <property type="entry name" value="PROKAR_LIPOPROTEIN"/>
    <property type="match status" value="1"/>
</dbReference>
<gene>
    <name evidence="1" type="ORF">MGWOODY_Smn1924</name>
</gene>
<reference evidence="1" key="1">
    <citation type="submission" date="2015-10" db="EMBL/GenBank/DDBJ databases">
        <authorList>
            <person name="Gilbert D.G."/>
        </authorList>
    </citation>
    <scope>NUCLEOTIDE SEQUENCE</scope>
</reference>
<proteinExistence type="predicted"/>
<organism evidence="1">
    <name type="scientific">hydrothermal vent metagenome</name>
    <dbReference type="NCBI Taxonomy" id="652676"/>
    <lineage>
        <taxon>unclassified sequences</taxon>
        <taxon>metagenomes</taxon>
        <taxon>ecological metagenomes</taxon>
    </lineage>
</organism>
<evidence type="ECO:0008006" key="2">
    <source>
        <dbReference type="Google" id="ProtNLM"/>
    </source>
</evidence>
<accession>A0A160TKT6</accession>
<dbReference type="AlphaFoldDB" id="A0A160TKT6"/>
<name>A0A160TKT6_9ZZZZ</name>
<protein>
    <recommendedName>
        <fullName evidence="2">Lipoprotein</fullName>
    </recommendedName>
</protein>
<evidence type="ECO:0000313" key="1">
    <source>
        <dbReference type="EMBL" id="CUS44597.1"/>
    </source>
</evidence>
<sequence length="181" mass="19119">MRRLLPALCAFLMLGGCWTGLPWFAASEAVTVIPDGSYRLAEPGAPPEGADVLRISRQKDRSLLIGGADAPLRAIIVPLGGAVTNANRYIVQLQKLDPHRPAKAMFLMLDNGQGRFRIAVLGCGSVAAAAAERSGGSVARDPQSASTCIFGDRDTLVTTLRAAADAEPALNLELVRVDGRR</sequence>